<name>A0A4Z2EBK2_9TELE</name>
<evidence type="ECO:0000313" key="3">
    <source>
        <dbReference type="Proteomes" id="UP000314294"/>
    </source>
</evidence>
<organism evidence="2 3">
    <name type="scientific">Liparis tanakae</name>
    <name type="common">Tanaka's snailfish</name>
    <dbReference type="NCBI Taxonomy" id="230148"/>
    <lineage>
        <taxon>Eukaryota</taxon>
        <taxon>Metazoa</taxon>
        <taxon>Chordata</taxon>
        <taxon>Craniata</taxon>
        <taxon>Vertebrata</taxon>
        <taxon>Euteleostomi</taxon>
        <taxon>Actinopterygii</taxon>
        <taxon>Neopterygii</taxon>
        <taxon>Teleostei</taxon>
        <taxon>Neoteleostei</taxon>
        <taxon>Acanthomorphata</taxon>
        <taxon>Eupercaria</taxon>
        <taxon>Perciformes</taxon>
        <taxon>Cottioidei</taxon>
        <taxon>Cottales</taxon>
        <taxon>Liparidae</taxon>
        <taxon>Liparis</taxon>
    </lineage>
</organism>
<keyword evidence="2" id="KW-0675">Receptor</keyword>
<feature type="region of interest" description="Disordered" evidence="1">
    <location>
        <begin position="1"/>
        <end position="29"/>
    </location>
</feature>
<comment type="caution">
    <text evidence="2">The sequence shown here is derived from an EMBL/GenBank/DDBJ whole genome shotgun (WGS) entry which is preliminary data.</text>
</comment>
<keyword evidence="3" id="KW-1185">Reference proteome</keyword>
<protein>
    <submittedName>
        <fullName evidence="2">Metabotropic glutamate receptor 8</fullName>
    </submittedName>
</protein>
<sequence length="77" mass="8609">MTRNQSAELQANDPRGSAGTPVTFNENGDAPGRYDIFQYQIDNGSTAEYKVIGHWTDQLHLDVRTDQRALKRASSLN</sequence>
<accession>A0A4Z2EBK2</accession>
<evidence type="ECO:0000313" key="2">
    <source>
        <dbReference type="EMBL" id="TNN26199.1"/>
    </source>
</evidence>
<gene>
    <name evidence="2" type="primary">Grm8_0</name>
    <name evidence="2" type="ORF">EYF80_063664</name>
</gene>
<dbReference type="AlphaFoldDB" id="A0A4Z2EBK2"/>
<evidence type="ECO:0000256" key="1">
    <source>
        <dbReference type="SAM" id="MobiDB-lite"/>
    </source>
</evidence>
<dbReference type="OrthoDB" id="9949262at2759"/>
<reference evidence="2 3" key="1">
    <citation type="submission" date="2019-03" db="EMBL/GenBank/DDBJ databases">
        <title>First draft genome of Liparis tanakae, snailfish: a comprehensive survey of snailfish specific genes.</title>
        <authorList>
            <person name="Kim W."/>
            <person name="Song I."/>
            <person name="Jeong J.-H."/>
            <person name="Kim D."/>
            <person name="Kim S."/>
            <person name="Ryu S."/>
            <person name="Song J.Y."/>
            <person name="Lee S.K."/>
        </authorList>
    </citation>
    <scope>NUCLEOTIDE SEQUENCE [LARGE SCALE GENOMIC DNA]</scope>
    <source>
        <tissue evidence="2">Muscle</tissue>
    </source>
</reference>
<dbReference type="Gene3D" id="3.40.50.2300">
    <property type="match status" value="2"/>
</dbReference>
<proteinExistence type="predicted"/>
<dbReference type="EMBL" id="SRLO01010763">
    <property type="protein sequence ID" value="TNN26199.1"/>
    <property type="molecule type" value="Genomic_DNA"/>
</dbReference>
<dbReference type="Proteomes" id="UP000314294">
    <property type="component" value="Unassembled WGS sequence"/>
</dbReference>
<dbReference type="InterPro" id="IPR028082">
    <property type="entry name" value="Peripla_BP_I"/>
</dbReference>
<dbReference type="SUPFAM" id="SSF53822">
    <property type="entry name" value="Periplasmic binding protein-like I"/>
    <property type="match status" value="1"/>
</dbReference>